<dbReference type="PROSITE" id="PS51475">
    <property type="entry name" value="PROTEASOME_ALPHA_2"/>
    <property type="match status" value="1"/>
</dbReference>
<dbReference type="PROSITE" id="PS00388">
    <property type="entry name" value="PROTEASOME_ALPHA_1"/>
    <property type="match status" value="1"/>
</dbReference>
<comment type="subunit">
    <text evidence="3">The 20S proteasome core is composed of 14 alpha and 14 beta subunits that assemble into four stacked heptameric rings, resulting in a barrel-shaped structure. The two inner rings, each composed of seven catalytic beta subunits, are sandwiched by two outer rings, each composed of seven alpha subunits. The catalytic chamber with the active sites is on the inside of the barrel. Has a gated structure, the ends of the cylinder being occluded by the N-termini of the alpha-subunits. Is capped at one or both ends by the proteasome regulatory ATPase, PAN.</text>
</comment>
<dbReference type="CDD" id="cd01911">
    <property type="entry name" value="proteasome_alpha"/>
    <property type="match status" value="1"/>
</dbReference>
<dbReference type="GO" id="GO:0004175">
    <property type="term" value="F:endopeptidase activity"/>
    <property type="evidence" value="ECO:0007669"/>
    <property type="project" value="UniProtKB-ARBA"/>
</dbReference>
<proteinExistence type="inferred from homology"/>
<dbReference type="GO" id="GO:0005737">
    <property type="term" value="C:cytoplasm"/>
    <property type="evidence" value="ECO:0007669"/>
    <property type="project" value="UniProtKB-SubCell"/>
</dbReference>
<gene>
    <name evidence="5" type="ORF">ACFOZ7_00235</name>
</gene>
<reference evidence="5 6" key="1">
    <citation type="journal article" date="2014" name="Int. J. Syst. Evol. Microbiol.">
        <title>Complete genome sequence of Corynebacterium casei LMG S-19264T (=DSM 44701T), isolated from a smear-ripened cheese.</title>
        <authorList>
            <consortium name="US DOE Joint Genome Institute (JGI-PGF)"/>
            <person name="Walter F."/>
            <person name="Albersmeier A."/>
            <person name="Kalinowski J."/>
            <person name="Ruckert C."/>
        </authorList>
    </citation>
    <scope>NUCLEOTIDE SEQUENCE [LARGE SCALE GENOMIC DNA]</scope>
    <source>
        <strain evidence="5 6">IBRC-M 10912</strain>
    </source>
</reference>
<name>A0ABD5NTX6_9EURY</name>
<dbReference type="InterPro" id="IPR000426">
    <property type="entry name" value="Proteasome_asu_N"/>
</dbReference>
<comment type="subcellular location">
    <subcellularLocation>
        <location evidence="3">Cytoplasm</location>
    </subcellularLocation>
</comment>
<evidence type="ECO:0000256" key="1">
    <source>
        <dbReference type="ARBA" id="ARBA00022942"/>
    </source>
</evidence>
<dbReference type="PANTHER" id="PTHR11599">
    <property type="entry name" value="PROTEASOME SUBUNIT ALPHA/BETA"/>
    <property type="match status" value="1"/>
</dbReference>
<dbReference type="Pfam" id="PF00227">
    <property type="entry name" value="Proteasome"/>
    <property type="match status" value="1"/>
</dbReference>
<dbReference type="Proteomes" id="UP001595821">
    <property type="component" value="Unassembled WGS sequence"/>
</dbReference>
<keyword evidence="1 2" id="KW-0647">Proteasome</keyword>
<evidence type="ECO:0000313" key="5">
    <source>
        <dbReference type="EMBL" id="MFC4245442.1"/>
    </source>
</evidence>
<organism evidence="5 6">
    <name type="scientific">Natribaculum luteum</name>
    <dbReference type="NCBI Taxonomy" id="1586232"/>
    <lineage>
        <taxon>Archaea</taxon>
        <taxon>Methanobacteriati</taxon>
        <taxon>Methanobacteriota</taxon>
        <taxon>Stenosarchaea group</taxon>
        <taxon>Halobacteria</taxon>
        <taxon>Halobacteriales</taxon>
        <taxon>Natrialbaceae</taxon>
        <taxon>Natribaculum</taxon>
    </lineage>
</organism>
<sequence>MDSSTHQQAYDRGSTIFSPDGRLYQVEYAREAVERGAPSVGVVANDCTVLAARKRVRSPLLEPTSVEKVHAVDDHLAVASAGHAADARQLVDVARRASQQHRLRYDEPIDVEMLAKRLANHVQEQTQTGGSRPYGAALLVGGLDVTGGTDRPRLFEVDPSGTPYGWNAAAIGEGTNDVRQFFEAAFDDESGRQWAIETALEGLAVTTDDDLSPETLEVRTIGSHGGGVQTLSTDRVADVLAEVGSE</sequence>
<dbReference type="NCBIfam" id="NF003075">
    <property type="entry name" value="PRK03996.1"/>
    <property type="match status" value="1"/>
</dbReference>
<dbReference type="SMART" id="SM00948">
    <property type="entry name" value="Proteasome_A_N"/>
    <property type="match status" value="1"/>
</dbReference>
<evidence type="ECO:0000256" key="3">
    <source>
        <dbReference type="RuleBase" id="RU000552"/>
    </source>
</evidence>
<accession>A0ABD5NTX6</accession>
<evidence type="ECO:0000313" key="6">
    <source>
        <dbReference type="Proteomes" id="UP001595821"/>
    </source>
</evidence>
<evidence type="ECO:0000256" key="2">
    <source>
        <dbReference type="PROSITE-ProRule" id="PRU00808"/>
    </source>
</evidence>
<evidence type="ECO:0000259" key="4">
    <source>
        <dbReference type="PROSITE" id="PS00388"/>
    </source>
</evidence>
<dbReference type="GO" id="GO:0019773">
    <property type="term" value="C:proteasome core complex, alpha-subunit complex"/>
    <property type="evidence" value="ECO:0007669"/>
    <property type="project" value="UniProtKB-UniRule"/>
</dbReference>
<protein>
    <recommendedName>
        <fullName evidence="3">Proteasome subunit alpha</fullName>
    </recommendedName>
</protein>
<dbReference type="InterPro" id="IPR001353">
    <property type="entry name" value="Proteasome_sua/b"/>
</dbReference>
<feature type="domain" description="Proteasome alpha-type subunits" evidence="4">
    <location>
        <begin position="10"/>
        <end position="32"/>
    </location>
</feature>
<dbReference type="SUPFAM" id="SSF56235">
    <property type="entry name" value="N-terminal nucleophile aminohydrolases (Ntn hydrolases)"/>
    <property type="match status" value="1"/>
</dbReference>
<dbReference type="Gene3D" id="3.60.20.10">
    <property type="entry name" value="Glutamine Phosphoribosylpyrophosphate, subunit 1, domain 1"/>
    <property type="match status" value="1"/>
</dbReference>
<dbReference type="InterPro" id="IPR050115">
    <property type="entry name" value="Proteasome_alpha"/>
</dbReference>
<dbReference type="InterPro" id="IPR023332">
    <property type="entry name" value="Proteasome_alpha-type"/>
</dbReference>
<dbReference type="AlphaFoldDB" id="A0ABD5NTX6"/>
<dbReference type="GeneID" id="71852255"/>
<comment type="similarity">
    <text evidence="2 3">Belongs to the peptidase T1A family.</text>
</comment>
<comment type="caution">
    <text evidence="5">The sequence shown here is derived from an EMBL/GenBank/DDBJ whole genome shotgun (WGS) entry which is preliminary data.</text>
</comment>
<comment type="function">
    <text evidence="3">Component of the proteasome core, a large protease complex with broad specificity involved in protein degradation.</text>
</comment>
<dbReference type="EMBL" id="JBHSDJ010000002">
    <property type="protein sequence ID" value="MFC4245442.1"/>
    <property type="molecule type" value="Genomic_DNA"/>
</dbReference>
<dbReference type="InterPro" id="IPR029055">
    <property type="entry name" value="Ntn_hydrolases_N"/>
</dbReference>
<dbReference type="RefSeq" id="WP_246971212.1">
    <property type="nucleotide sequence ID" value="NZ_CP095397.1"/>
</dbReference>
<dbReference type="Pfam" id="PF10584">
    <property type="entry name" value="Proteasome_A_N"/>
    <property type="match status" value="1"/>
</dbReference>